<accession>A0A382SPP2</accession>
<proteinExistence type="predicted"/>
<gene>
    <name evidence="1" type="ORF">METZ01_LOCUS364627</name>
</gene>
<evidence type="ECO:0000313" key="1">
    <source>
        <dbReference type="EMBL" id="SVD11773.1"/>
    </source>
</evidence>
<dbReference type="AlphaFoldDB" id="A0A382SPP2"/>
<reference evidence="1" key="1">
    <citation type="submission" date="2018-05" db="EMBL/GenBank/DDBJ databases">
        <authorList>
            <person name="Lanie J.A."/>
            <person name="Ng W.-L."/>
            <person name="Kazmierczak K.M."/>
            <person name="Andrzejewski T.M."/>
            <person name="Davidsen T.M."/>
            <person name="Wayne K.J."/>
            <person name="Tettelin H."/>
            <person name="Glass J.I."/>
            <person name="Rusch D."/>
            <person name="Podicherti R."/>
            <person name="Tsui H.-C.T."/>
            <person name="Winkler M.E."/>
        </authorList>
    </citation>
    <scope>NUCLEOTIDE SEQUENCE</scope>
</reference>
<dbReference type="EMBL" id="UINC01130607">
    <property type="protein sequence ID" value="SVD11773.1"/>
    <property type="molecule type" value="Genomic_DNA"/>
</dbReference>
<protein>
    <submittedName>
        <fullName evidence="1">Uncharacterized protein</fullName>
    </submittedName>
</protein>
<name>A0A382SPP2_9ZZZZ</name>
<sequence>MLGMNDAKSRYITSDGQVTVSRTRLVALNIEPWGEDTADTQVQLYNESVAALDGTGTPTAADLAITLNSGDTGGQQPGTIFYAFPDGTSMLFENGIYAVLQPAGYSEATQSITFLYLEG</sequence>
<organism evidence="1">
    <name type="scientific">marine metagenome</name>
    <dbReference type="NCBI Taxonomy" id="408172"/>
    <lineage>
        <taxon>unclassified sequences</taxon>
        <taxon>metagenomes</taxon>
        <taxon>ecological metagenomes</taxon>
    </lineage>
</organism>